<protein>
    <submittedName>
        <fullName evidence="2">Uncharacterized protein</fullName>
    </submittedName>
</protein>
<organism evidence="2 3">
    <name type="scientific">Rhizobium calliandrae</name>
    <dbReference type="NCBI Taxonomy" id="1312182"/>
    <lineage>
        <taxon>Bacteria</taxon>
        <taxon>Pseudomonadati</taxon>
        <taxon>Pseudomonadota</taxon>
        <taxon>Alphaproteobacteria</taxon>
        <taxon>Hyphomicrobiales</taxon>
        <taxon>Rhizobiaceae</taxon>
        <taxon>Rhizobium/Agrobacterium group</taxon>
        <taxon>Rhizobium</taxon>
    </lineage>
</organism>
<feature type="region of interest" description="Disordered" evidence="1">
    <location>
        <begin position="1"/>
        <end position="21"/>
    </location>
</feature>
<reference evidence="2" key="1">
    <citation type="submission" date="2023-06" db="EMBL/GenBank/DDBJ databases">
        <title>Phylogenetic Diversity of Rhizobium strains.</title>
        <authorList>
            <person name="Moura F.T."/>
            <person name="Helene L.C.F."/>
            <person name="Hungria M."/>
        </authorList>
    </citation>
    <scope>NUCLEOTIDE SEQUENCE</scope>
    <source>
        <strain evidence="2">CCGE524</strain>
    </source>
</reference>
<evidence type="ECO:0000256" key="1">
    <source>
        <dbReference type="SAM" id="MobiDB-lite"/>
    </source>
</evidence>
<sequence>MEDGELAEHGVCSKTKHQNQTATSKVFLDHARAALVQVEATIEATRRAAVPAKASLGLDFLTGYEFDWLPAIIRIMCDELRHVEIVILSPSSPDLVDD</sequence>
<name>A0ABT7KEE1_9HYPH</name>
<evidence type="ECO:0000313" key="2">
    <source>
        <dbReference type="EMBL" id="MDL2406912.1"/>
    </source>
</evidence>
<proteinExistence type="predicted"/>
<evidence type="ECO:0000313" key="3">
    <source>
        <dbReference type="Proteomes" id="UP001172630"/>
    </source>
</evidence>
<keyword evidence="3" id="KW-1185">Reference proteome</keyword>
<dbReference type="Proteomes" id="UP001172630">
    <property type="component" value="Unassembled WGS sequence"/>
</dbReference>
<comment type="caution">
    <text evidence="2">The sequence shown here is derived from an EMBL/GenBank/DDBJ whole genome shotgun (WGS) entry which is preliminary data.</text>
</comment>
<gene>
    <name evidence="2" type="ORF">PY650_14830</name>
</gene>
<dbReference type="EMBL" id="JARFYN010000017">
    <property type="protein sequence ID" value="MDL2406912.1"/>
    <property type="molecule type" value="Genomic_DNA"/>
</dbReference>
<accession>A0ABT7KEE1</accession>
<dbReference type="RefSeq" id="WP_285880103.1">
    <property type="nucleotide sequence ID" value="NZ_JARFYN010000017.1"/>
</dbReference>